<dbReference type="InParanoid" id="C3YJW0"/>
<evidence type="ECO:0000313" key="2">
    <source>
        <dbReference type="EMBL" id="EEN59417.1"/>
    </source>
</evidence>
<reference evidence="2" key="1">
    <citation type="journal article" date="2008" name="Nature">
        <title>The amphioxus genome and the evolution of the chordate karyotype.</title>
        <authorList>
            <consortium name="US DOE Joint Genome Institute (JGI-PGF)"/>
            <person name="Putnam N.H."/>
            <person name="Butts T."/>
            <person name="Ferrier D.E.K."/>
            <person name="Furlong R.F."/>
            <person name="Hellsten U."/>
            <person name="Kawashima T."/>
            <person name="Robinson-Rechavi M."/>
            <person name="Shoguchi E."/>
            <person name="Terry A."/>
            <person name="Yu J.-K."/>
            <person name="Benito-Gutierrez E.L."/>
            <person name="Dubchak I."/>
            <person name="Garcia-Fernandez J."/>
            <person name="Gibson-Brown J.J."/>
            <person name="Grigoriev I.V."/>
            <person name="Horton A.C."/>
            <person name="de Jong P.J."/>
            <person name="Jurka J."/>
            <person name="Kapitonov V.V."/>
            <person name="Kohara Y."/>
            <person name="Kuroki Y."/>
            <person name="Lindquist E."/>
            <person name="Lucas S."/>
            <person name="Osoegawa K."/>
            <person name="Pennacchio L.A."/>
            <person name="Salamov A.A."/>
            <person name="Satou Y."/>
            <person name="Sauka-Spengler T."/>
            <person name="Schmutz J."/>
            <person name="Shin-I T."/>
            <person name="Toyoda A."/>
            <person name="Bronner-Fraser M."/>
            <person name="Fujiyama A."/>
            <person name="Holland L.Z."/>
            <person name="Holland P.W.H."/>
            <person name="Satoh N."/>
            <person name="Rokhsar D.S."/>
        </authorList>
    </citation>
    <scope>NUCLEOTIDE SEQUENCE [LARGE SCALE GENOMIC DNA]</scope>
    <source>
        <strain evidence="2">S238N-H82</strain>
        <tissue evidence="2">Testes</tissue>
    </source>
</reference>
<dbReference type="EMBL" id="GG666520">
    <property type="protein sequence ID" value="EEN59417.1"/>
    <property type="molecule type" value="Genomic_DNA"/>
</dbReference>
<protein>
    <submittedName>
        <fullName evidence="2">Uncharacterized protein</fullName>
    </submittedName>
</protein>
<evidence type="ECO:0000256" key="1">
    <source>
        <dbReference type="SAM" id="MobiDB-lite"/>
    </source>
</evidence>
<dbReference type="AlphaFoldDB" id="C3YJW0"/>
<feature type="region of interest" description="Disordered" evidence="1">
    <location>
        <begin position="1112"/>
        <end position="1132"/>
    </location>
</feature>
<dbReference type="eggNOG" id="ENOG502QW0B">
    <property type="taxonomic scope" value="Eukaryota"/>
</dbReference>
<proteinExistence type="predicted"/>
<accession>C3YJW0</accession>
<name>C3YJW0_BRAFL</name>
<sequence>MATKSTDRDSPPNYVSIKVTRKGGGVVVNWYAIDCGQGDVTFAQLYEKLVAASEFRPVNFSDILSRTAHVQYFCNEEKVGRGVEVYAGLKVGHACRQFGCFVRIEVDKTASGKTDEDPRPKSAFEVMMTASREQSRETFMFPAYAGSGNAENNNPMGHIRLYNDIVDILKKHNFRFERNKGNEVSSKEVLTAVRNAVWYVLPHLKTLADRTIYLPQELRSLYDDKTFKQTYNNPLLYRHTLKPMSGKELHDHAQELFKVCCVPLLQKPHLKKVKDMVVTLGEGMSEYSEHLEKSNRKVQEQRKQLFPVRSVQDGNSSELRVVEAKVRHDPKIINRYCQLEQHLADTEEYKVCFLNDFAPEDCRKRYTYISELQLPMSVELYTYKTGNNMGSLHFIWKVPPSKECRDFNLSNRLMHEVEKNVPVYHTREMHKKFNDRFALISSAKPVVLREMYQFLTNDASVEECQLSKDIRQRLKILLDSGDPDLIVDMRSLNEKKESYEEFWSEASKVIEEMQLASVNDRRHGQVCYMALAMSIPDFISQVAKRLPKETNIPCPSWVSLQFWPKNAFADKAVRYTGRLGVKYMVQSRQLNHNHPDCHYAAAVFKYMKEFAVMFKDYSAFVCLDDKHSIKVVEPGYPVAAVDRGKSVLVAKDTVFVVADHDFTKVKLVPSVTLVCDIPESACESFYRGKVFVCMKDATFQPSSPIRHQTELYHILTKAGKLGLPILCQYSDGGPDHRLTYISTQVSLICTGMFIILDLDMLVCARTAPQNSFRNPVERVMSIINLSLQAIGVMREKMPPAIEKLFAGLGTMKDVRAMADKHPELKQALVASTEKTRGMMNELFQRLTLKGEAVSTIKPATEQEVEEMWDLILMVDQALTKGDTTKVKVQNKKDLMAFMHHCCVPRHYSFSIKKCGDSDCTICKKPKLPPEVFNRLKTFPDPVLSGTGEHYKPFIEVYGTATSEGYRPSLKESRAKEHSMPFSPCAENTRGVVTCLDCGKPRTIHSQRALTTAQKKDLDSLKEDSMYTCGVSWIPDDHPLRESCYVSRALSCAVPVEPYYYSARLKAPAALRSILPLVCWQCGEEETLPIPLEKAKQFQTIHPVCQVCKSAGVEERTRGKKKLKRRREAEDDN</sequence>
<organism>
    <name type="scientific">Branchiostoma floridae</name>
    <name type="common">Florida lancelet</name>
    <name type="synonym">Amphioxus</name>
    <dbReference type="NCBI Taxonomy" id="7739"/>
    <lineage>
        <taxon>Eukaryota</taxon>
        <taxon>Metazoa</taxon>
        <taxon>Chordata</taxon>
        <taxon>Cephalochordata</taxon>
        <taxon>Leptocardii</taxon>
        <taxon>Amphioxiformes</taxon>
        <taxon>Branchiostomatidae</taxon>
        <taxon>Branchiostoma</taxon>
    </lineage>
</organism>
<gene>
    <name evidence="2" type="ORF">BRAFLDRAFT_80394</name>
</gene>
<dbReference type="STRING" id="7739.C3YJW0"/>